<dbReference type="NCBIfam" id="TIGR00573">
    <property type="entry name" value="dnaq"/>
    <property type="match status" value="1"/>
</dbReference>
<keyword evidence="3" id="KW-1185">Reference proteome</keyword>
<dbReference type="InterPro" id="IPR013520">
    <property type="entry name" value="Ribonucl_H"/>
</dbReference>
<reference evidence="3" key="1">
    <citation type="journal article" date="2019" name="Int. J. Syst. Evol. Microbiol.">
        <title>The Global Catalogue of Microorganisms (GCM) 10K type strain sequencing project: providing services to taxonomists for standard genome sequencing and annotation.</title>
        <authorList>
            <consortium name="The Broad Institute Genomics Platform"/>
            <consortium name="The Broad Institute Genome Sequencing Center for Infectious Disease"/>
            <person name="Wu L."/>
            <person name="Ma J."/>
        </authorList>
    </citation>
    <scope>NUCLEOTIDE SEQUENCE [LARGE SCALE GENOMIC DNA]</scope>
    <source>
        <strain evidence="3">DT92</strain>
    </source>
</reference>
<evidence type="ECO:0000259" key="1">
    <source>
        <dbReference type="SMART" id="SM00479"/>
    </source>
</evidence>
<evidence type="ECO:0000313" key="3">
    <source>
        <dbReference type="Proteomes" id="UP001597344"/>
    </source>
</evidence>
<evidence type="ECO:0000313" key="2">
    <source>
        <dbReference type="EMBL" id="MFD2185920.1"/>
    </source>
</evidence>
<sequence length="223" mass="26123">MQLWSKNNNKNYPDFWKEYLEHFNTQKSKRSQNEFRFVAFDTETTGFNYEEDRILSIGAVAIKKNRIDVSDQLEIYLQQTVFNEDTVEIHGIRKNSELDKISETMALQLFLEYIGDAVLIAHHASFDRTMINKALRRQGLGDLKNRILDTAILFKNSKHFLYRTDTRKSYTLDELCNNLKISQSDRHTASGDAFITALAFLKITSKLKKDKKIQDIRELFVLK</sequence>
<dbReference type="Pfam" id="PF00929">
    <property type="entry name" value="RNase_T"/>
    <property type="match status" value="1"/>
</dbReference>
<gene>
    <name evidence="2" type="ORF">ACFSJT_03890</name>
</gene>
<name>A0ABW5ATV9_9FLAO</name>
<feature type="domain" description="Exonuclease" evidence="1">
    <location>
        <begin position="36"/>
        <end position="209"/>
    </location>
</feature>
<dbReference type="PANTHER" id="PTHR30231">
    <property type="entry name" value="DNA POLYMERASE III SUBUNIT EPSILON"/>
    <property type="match status" value="1"/>
</dbReference>
<dbReference type="CDD" id="cd06127">
    <property type="entry name" value="DEDDh"/>
    <property type="match status" value="1"/>
</dbReference>
<protein>
    <submittedName>
        <fullName evidence="2">PolC-type DNA polymerase III</fullName>
    </submittedName>
</protein>
<dbReference type="PANTHER" id="PTHR30231:SF41">
    <property type="entry name" value="DNA POLYMERASE III SUBUNIT EPSILON"/>
    <property type="match status" value="1"/>
</dbReference>
<comment type="caution">
    <text evidence="2">The sequence shown here is derived from an EMBL/GenBank/DDBJ whole genome shotgun (WGS) entry which is preliminary data.</text>
</comment>
<accession>A0ABW5ATV9</accession>
<dbReference type="InterPro" id="IPR036397">
    <property type="entry name" value="RNaseH_sf"/>
</dbReference>
<dbReference type="InterPro" id="IPR012337">
    <property type="entry name" value="RNaseH-like_sf"/>
</dbReference>
<organism evidence="2 3">
    <name type="scientific">Aquimarina celericrescens</name>
    <dbReference type="NCBI Taxonomy" id="1964542"/>
    <lineage>
        <taxon>Bacteria</taxon>
        <taxon>Pseudomonadati</taxon>
        <taxon>Bacteroidota</taxon>
        <taxon>Flavobacteriia</taxon>
        <taxon>Flavobacteriales</taxon>
        <taxon>Flavobacteriaceae</taxon>
        <taxon>Aquimarina</taxon>
    </lineage>
</organism>
<dbReference type="EMBL" id="JBHUHY010000003">
    <property type="protein sequence ID" value="MFD2185920.1"/>
    <property type="molecule type" value="Genomic_DNA"/>
</dbReference>
<proteinExistence type="predicted"/>
<dbReference type="Proteomes" id="UP001597344">
    <property type="component" value="Unassembled WGS sequence"/>
</dbReference>
<dbReference type="SMART" id="SM00479">
    <property type="entry name" value="EXOIII"/>
    <property type="match status" value="1"/>
</dbReference>
<dbReference type="SUPFAM" id="SSF53098">
    <property type="entry name" value="Ribonuclease H-like"/>
    <property type="match status" value="1"/>
</dbReference>
<dbReference type="RefSeq" id="WP_378318908.1">
    <property type="nucleotide sequence ID" value="NZ_JBHUHY010000003.1"/>
</dbReference>
<dbReference type="Gene3D" id="3.30.420.10">
    <property type="entry name" value="Ribonuclease H-like superfamily/Ribonuclease H"/>
    <property type="match status" value="1"/>
</dbReference>
<dbReference type="InterPro" id="IPR006054">
    <property type="entry name" value="DnaQ"/>
</dbReference>